<evidence type="ECO:0000313" key="1">
    <source>
        <dbReference type="EMBL" id="BBO77780.1"/>
    </source>
</evidence>
<reference evidence="1 2" key="1">
    <citation type="submission" date="2019-11" db="EMBL/GenBank/DDBJ databases">
        <title>Comparative genomics of hydrocarbon-degrading Desulfosarcina strains.</title>
        <authorList>
            <person name="Watanabe M."/>
            <person name="Kojima H."/>
            <person name="Fukui M."/>
        </authorList>
    </citation>
    <scope>NUCLEOTIDE SEQUENCE [LARGE SCALE GENOMIC DNA]</scope>
    <source>
        <strain evidence="1 2">PP31</strain>
    </source>
</reference>
<dbReference type="KEGG" id="dwd:DSCW_51970"/>
<keyword evidence="2" id="KW-1185">Reference proteome</keyword>
<gene>
    <name evidence="1" type="ORF">DSCW_51970</name>
</gene>
<protein>
    <submittedName>
        <fullName evidence="1">Uncharacterized protein</fullName>
    </submittedName>
</protein>
<sequence length="57" mass="6732">MPVSLDEQLERSQQGIALVIFRFYWPIAVKNTLKDAQKQGISSYLLYYINTVDKYKF</sequence>
<organism evidence="1 2">
    <name type="scientific">Desulfosarcina widdelii</name>
    <dbReference type="NCBI Taxonomy" id="947919"/>
    <lineage>
        <taxon>Bacteria</taxon>
        <taxon>Pseudomonadati</taxon>
        <taxon>Thermodesulfobacteriota</taxon>
        <taxon>Desulfobacteria</taxon>
        <taxon>Desulfobacterales</taxon>
        <taxon>Desulfosarcinaceae</taxon>
        <taxon>Desulfosarcina</taxon>
    </lineage>
</organism>
<accession>A0A5K7ZAH3</accession>
<dbReference type="Proteomes" id="UP000427769">
    <property type="component" value="Chromosome"/>
</dbReference>
<name>A0A5K7ZAH3_9BACT</name>
<dbReference type="EMBL" id="AP021875">
    <property type="protein sequence ID" value="BBO77780.1"/>
    <property type="molecule type" value="Genomic_DNA"/>
</dbReference>
<dbReference type="AlphaFoldDB" id="A0A5K7ZAH3"/>
<proteinExistence type="predicted"/>
<evidence type="ECO:0000313" key="2">
    <source>
        <dbReference type="Proteomes" id="UP000427769"/>
    </source>
</evidence>